<dbReference type="AlphaFoldDB" id="A0A9N9XSA0"/>
<sequence>MFFRLRQNHANNVVFLCILLITGGMILEIKVFYLKHQKHLRLEDYNKQMDAIIDTTSMVEKGAKRTSILLNRLTALIESRKDIIKPNNVN</sequence>
<evidence type="ECO:0000313" key="3">
    <source>
        <dbReference type="Proteomes" id="UP001153712"/>
    </source>
</evidence>
<evidence type="ECO:0000256" key="1">
    <source>
        <dbReference type="SAM" id="Phobius"/>
    </source>
</evidence>
<dbReference type="Proteomes" id="UP001153712">
    <property type="component" value="Chromosome 7"/>
</dbReference>
<name>A0A9N9XSA0_PHYSR</name>
<proteinExistence type="predicted"/>
<reference evidence="2" key="1">
    <citation type="submission" date="2022-01" db="EMBL/GenBank/DDBJ databases">
        <authorList>
            <person name="King R."/>
        </authorList>
    </citation>
    <scope>NUCLEOTIDE SEQUENCE</scope>
</reference>
<protein>
    <submittedName>
        <fullName evidence="2">Uncharacterized protein</fullName>
    </submittedName>
</protein>
<keyword evidence="1" id="KW-0472">Membrane</keyword>
<accession>A0A9N9XSA0</accession>
<gene>
    <name evidence="2" type="ORF">PHYEVI_LOCUS10361</name>
</gene>
<feature type="transmembrane region" description="Helical" evidence="1">
    <location>
        <begin position="12"/>
        <end position="33"/>
    </location>
</feature>
<dbReference type="EMBL" id="OU900100">
    <property type="protein sequence ID" value="CAG9864104.1"/>
    <property type="molecule type" value="Genomic_DNA"/>
</dbReference>
<keyword evidence="1" id="KW-0812">Transmembrane</keyword>
<organism evidence="2 3">
    <name type="scientific">Phyllotreta striolata</name>
    <name type="common">Striped flea beetle</name>
    <name type="synonym">Crioceris striolata</name>
    <dbReference type="NCBI Taxonomy" id="444603"/>
    <lineage>
        <taxon>Eukaryota</taxon>
        <taxon>Metazoa</taxon>
        <taxon>Ecdysozoa</taxon>
        <taxon>Arthropoda</taxon>
        <taxon>Hexapoda</taxon>
        <taxon>Insecta</taxon>
        <taxon>Pterygota</taxon>
        <taxon>Neoptera</taxon>
        <taxon>Endopterygota</taxon>
        <taxon>Coleoptera</taxon>
        <taxon>Polyphaga</taxon>
        <taxon>Cucujiformia</taxon>
        <taxon>Chrysomeloidea</taxon>
        <taxon>Chrysomelidae</taxon>
        <taxon>Galerucinae</taxon>
        <taxon>Alticini</taxon>
        <taxon>Phyllotreta</taxon>
    </lineage>
</organism>
<keyword evidence="1" id="KW-1133">Transmembrane helix</keyword>
<dbReference type="OrthoDB" id="6659708at2759"/>
<evidence type="ECO:0000313" key="2">
    <source>
        <dbReference type="EMBL" id="CAG9864104.1"/>
    </source>
</evidence>
<keyword evidence="3" id="KW-1185">Reference proteome</keyword>